<evidence type="ECO:0000256" key="2">
    <source>
        <dbReference type="ARBA" id="ARBA00023125"/>
    </source>
</evidence>
<dbReference type="GO" id="GO:0003677">
    <property type="term" value="F:DNA binding"/>
    <property type="evidence" value="ECO:0007669"/>
    <property type="project" value="UniProtKB-KW"/>
</dbReference>
<feature type="domain" description="HTH gntR-type" evidence="4">
    <location>
        <begin position="12"/>
        <end position="80"/>
    </location>
</feature>
<dbReference type="Gene3D" id="1.10.10.10">
    <property type="entry name" value="Winged helix-like DNA-binding domain superfamily/Winged helix DNA-binding domain"/>
    <property type="match status" value="1"/>
</dbReference>
<keyword evidence="3" id="KW-0804">Transcription</keyword>
<dbReference type="InterPro" id="IPR036388">
    <property type="entry name" value="WH-like_DNA-bd_sf"/>
</dbReference>
<protein>
    <submittedName>
        <fullName evidence="5">GntR family transcriptional regulator</fullName>
    </submittedName>
</protein>
<organism evidence="5 6">
    <name type="scientific">Homoserinimonas hongtaonis</name>
    <dbReference type="NCBI Taxonomy" id="2079791"/>
    <lineage>
        <taxon>Bacteria</taxon>
        <taxon>Bacillati</taxon>
        <taxon>Actinomycetota</taxon>
        <taxon>Actinomycetes</taxon>
        <taxon>Micrococcales</taxon>
        <taxon>Microbacteriaceae</taxon>
        <taxon>Homoserinimonas</taxon>
    </lineage>
</organism>
<keyword evidence="2" id="KW-0238">DNA-binding</keyword>
<gene>
    <name evidence="5" type="ORF">DF220_12240</name>
</gene>
<dbReference type="SUPFAM" id="SSF46785">
    <property type="entry name" value="Winged helix' DNA-binding domain"/>
    <property type="match status" value="1"/>
</dbReference>
<sequence>MDGLLIDPESAVAPFEQLRQHILEQVSSGSLAAGAKLPTVRRLADDLGLAANTVAKAYRELETAGIIETRGRAGSFISAQGDVVEQSGQRAARDYADSIRKLGIDADTALAWAQAALRS</sequence>
<dbReference type="Proteomes" id="UP000244978">
    <property type="component" value="Unassembled WGS sequence"/>
</dbReference>
<dbReference type="PROSITE" id="PS50949">
    <property type="entry name" value="HTH_GNTR"/>
    <property type="match status" value="1"/>
</dbReference>
<evidence type="ECO:0000313" key="5">
    <source>
        <dbReference type="EMBL" id="PWB96142.1"/>
    </source>
</evidence>
<evidence type="ECO:0000256" key="1">
    <source>
        <dbReference type="ARBA" id="ARBA00023015"/>
    </source>
</evidence>
<dbReference type="Pfam" id="PF00392">
    <property type="entry name" value="GntR"/>
    <property type="match status" value="1"/>
</dbReference>
<dbReference type="RefSeq" id="WP_108998388.1">
    <property type="nucleotide sequence ID" value="NZ_QEEX01000002.1"/>
</dbReference>
<dbReference type="PANTHER" id="PTHR38445">
    <property type="entry name" value="HTH-TYPE TRANSCRIPTIONAL REPRESSOR YTRA"/>
    <property type="match status" value="1"/>
</dbReference>
<dbReference type="AlphaFoldDB" id="A0A2U1SX31"/>
<dbReference type="InterPro" id="IPR036390">
    <property type="entry name" value="WH_DNA-bd_sf"/>
</dbReference>
<comment type="caution">
    <text evidence="5">The sequence shown here is derived from an EMBL/GenBank/DDBJ whole genome shotgun (WGS) entry which is preliminary data.</text>
</comment>
<evidence type="ECO:0000259" key="4">
    <source>
        <dbReference type="PROSITE" id="PS50949"/>
    </source>
</evidence>
<dbReference type="EMBL" id="QEEX01000002">
    <property type="protein sequence ID" value="PWB96142.1"/>
    <property type="molecule type" value="Genomic_DNA"/>
</dbReference>
<dbReference type="CDD" id="cd07377">
    <property type="entry name" value="WHTH_GntR"/>
    <property type="match status" value="1"/>
</dbReference>
<keyword evidence="1" id="KW-0805">Transcription regulation</keyword>
<evidence type="ECO:0000256" key="3">
    <source>
        <dbReference type="ARBA" id="ARBA00023163"/>
    </source>
</evidence>
<dbReference type="PANTHER" id="PTHR38445:SF9">
    <property type="entry name" value="HTH-TYPE TRANSCRIPTIONAL REPRESSOR YTRA"/>
    <property type="match status" value="1"/>
</dbReference>
<reference evidence="6" key="1">
    <citation type="submission" date="2018-04" db="EMBL/GenBank/DDBJ databases">
        <authorList>
            <person name="Liu S."/>
            <person name="Wang Z."/>
            <person name="Li J."/>
        </authorList>
    </citation>
    <scope>NUCLEOTIDE SEQUENCE [LARGE SCALE GENOMIC DNA]</scope>
    <source>
        <strain evidence="6">S1194</strain>
    </source>
</reference>
<keyword evidence="6" id="KW-1185">Reference proteome</keyword>
<evidence type="ECO:0000313" key="6">
    <source>
        <dbReference type="Proteomes" id="UP000244978"/>
    </source>
</evidence>
<dbReference type="InterPro" id="IPR000524">
    <property type="entry name" value="Tscrpt_reg_HTH_GntR"/>
</dbReference>
<name>A0A2U1SX31_9MICO</name>
<dbReference type="SMART" id="SM00345">
    <property type="entry name" value="HTH_GNTR"/>
    <property type="match status" value="1"/>
</dbReference>
<proteinExistence type="predicted"/>
<dbReference type="GO" id="GO:0003700">
    <property type="term" value="F:DNA-binding transcription factor activity"/>
    <property type="evidence" value="ECO:0007669"/>
    <property type="project" value="InterPro"/>
</dbReference>
<accession>A0A2U1SX31</accession>